<keyword evidence="1" id="KW-0472">Membrane</keyword>
<gene>
    <name evidence="2" type="ORF">CKN69_01120</name>
</gene>
<evidence type="ECO:0000256" key="1">
    <source>
        <dbReference type="SAM" id="Phobius"/>
    </source>
</evidence>
<keyword evidence="1" id="KW-0812">Transmembrane</keyword>
<feature type="transmembrane region" description="Helical" evidence="1">
    <location>
        <begin position="139"/>
        <end position="158"/>
    </location>
</feature>
<reference evidence="2 3" key="1">
    <citation type="journal article" date="2018" name="Int. J. Food Microbiol.">
        <title>Growth of Carnobacterium spp. isolated from chilled vacuum-packaged meat under relevant acidic conditions.</title>
        <authorList>
            <person name="Zhang P."/>
            <person name="Badoni M."/>
            <person name="Ganzle M."/>
            <person name="Yang X."/>
        </authorList>
    </citation>
    <scope>NUCLEOTIDE SEQUENCE [LARGE SCALE GENOMIC DNA]</scope>
    <source>
        <strain evidence="2 3">B2</strain>
    </source>
</reference>
<proteinExistence type="predicted"/>
<sequence>MVQINTVNPFQLKNFNTMIKTYGVFFLVGLLFYFFSGEDFQRKRSIFFCILFLFLLVIGIIGKHYFLSEKYKKMGLWMLYLSMMIATIGFPLLAYISEVTQNVETFIFNCIIMFSLSVIMIIYMITVGKYGRKFFSENTLAYVIMIPVLLLLIVPIIKYGVEDFFNAFVGIGAFFLVGTMAQYKRIGAYFEQKNMKRYGNSLDIVNKKREGGKK</sequence>
<comment type="caution">
    <text evidence="2">The sequence shown here is derived from an EMBL/GenBank/DDBJ whole genome shotgun (WGS) entry which is preliminary data.</text>
</comment>
<name>A0A7Z8G5J6_CARDV</name>
<evidence type="ECO:0000313" key="2">
    <source>
        <dbReference type="EMBL" id="TFJ29459.1"/>
    </source>
</evidence>
<feature type="transmembrane region" description="Helical" evidence="1">
    <location>
        <begin position="106"/>
        <end position="127"/>
    </location>
</feature>
<dbReference type="AlphaFoldDB" id="A0A7Z8G5J6"/>
<feature type="transmembrane region" description="Helical" evidence="1">
    <location>
        <begin position="164"/>
        <end position="183"/>
    </location>
</feature>
<feature type="transmembrane region" description="Helical" evidence="1">
    <location>
        <begin position="21"/>
        <end position="38"/>
    </location>
</feature>
<feature type="transmembrane region" description="Helical" evidence="1">
    <location>
        <begin position="44"/>
        <end position="62"/>
    </location>
</feature>
<keyword evidence="1" id="KW-1133">Transmembrane helix</keyword>
<dbReference type="Proteomes" id="UP000297938">
    <property type="component" value="Unassembled WGS sequence"/>
</dbReference>
<dbReference type="EMBL" id="NRPP01000003">
    <property type="protein sequence ID" value="TFJ29459.1"/>
    <property type="molecule type" value="Genomic_DNA"/>
</dbReference>
<feature type="transmembrane region" description="Helical" evidence="1">
    <location>
        <begin position="74"/>
        <end position="94"/>
    </location>
</feature>
<evidence type="ECO:0000313" key="3">
    <source>
        <dbReference type="Proteomes" id="UP000297938"/>
    </source>
</evidence>
<dbReference type="RefSeq" id="WP_135025549.1">
    <property type="nucleotide sequence ID" value="NZ_CBCPJW010000002.1"/>
</dbReference>
<protein>
    <submittedName>
        <fullName evidence="2">Uncharacterized protein</fullName>
    </submittedName>
</protein>
<accession>A0A7Z8G5J6</accession>
<organism evidence="2 3">
    <name type="scientific">Carnobacterium divergens</name>
    <name type="common">Lactobacillus divergens</name>
    <dbReference type="NCBI Taxonomy" id="2748"/>
    <lineage>
        <taxon>Bacteria</taxon>
        <taxon>Bacillati</taxon>
        <taxon>Bacillota</taxon>
        <taxon>Bacilli</taxon>
        <taxon>Lactobacillales</taxon>
        <taxon>Carnobacteriaceae</taxon>
        <taxon>Carnobacterium</taxon>
    </lineage>
</organism>